<evidence type="ECO:0000259" key="3">
    <source>
        <dbReference type="PROSITE" id="PS50977"/>
    </source>
</evidence>
<feature type="DNA-binding region" description="H-T-H motif" evidence="2">
    <location>
        <begin position="29"/>
        <end position="48"/>
    </location>
</feature>
<dbReference type="InterPro" id="IPR001647">
    <property type="entry name" value="HTH_TetR"/>
</dbReference>
<dbReference type="RefSeq" id="WP_103263933.1">
    <property type="nucleotide sequence ID" value="NZ_CABMLE010000001.1"/>
</dbReference>
<dbReference type="PROSITE" id="PS50977">
    <property type="entry name" value="HTH_TETR_2"/>
    <property type="match status" value="1"/>
</dbReference>
<dbReference type="EMBL" id="PPEK01000001">
    <property type="protein sequence ID" value="PNV68606.1"/>
    <property type="molecule type" value="Genomic_DNA"/>
</dbReference>
<evidence type="ECO:0000256" key="2">
    <source>
        <dbReference type="PROSITE-ProRule" id="PRU00335"/>
    </source>
</evidence>
<dbReference type="OrthoDB" id="9810250at2"/>
<dbReference type="SUPFAM" id="SSF46689">
    <property type="entry name" value="Homeodomain-like"/>
    <property type="match status" value="1"/>
</dbReference>
<keyword evidence="1 2" id="KW-0238">DNA-binding</keyword>
<dbReference type="InterPro" id="IPR009057">
    <property type="entry name" value="Homeodomain-like_sf"/>
</dbReference>
<keyword evidence="5" id="KW-1185">Reference proteome</keyword>
<protein>
    <recommendedName>
        <fullName evidence="3">HTH tetR-type domain-containing protein</fullName>
    </recommendedName>
</protein>
<reference evidence="5" key="1">
    <citation type="submission" date="2018-01" db="EMBL/GenBank/DDBJ databases">
        <title>Rubneribacter badeniensis gen. nov., sp. nov., and Colonibacter rubneri, gen. nov., sp. nov., WGS of new members of the Eggerthellaceae.</title>
        <authorList>
            <person name="Danylec N."/>
            <person name="Stoll D.A."/>
            <person name="Doetsch A."/>
            <person name="Kulling S.E."/>
            <person name="Huch M."/>
        </authorList>
    </citation>
    <scope>NUCLEOTIDE SEQUENCE [LARGE SCALE GENOMIC DNA]</scope>
    <source>
        <strain evidence="5">ResAG-96</strain>
    </source>
</reference>
<accession>A0A2K2UE48</accession>
<dbReference type="GO" id="GO:0003677">
    <property type="term" value="F:DNA binding"/>
    <property type="evidence" value="ECO:0007669"/>
    <property type="project" value="UniProtKB-UniRule"/>
</dbReference>
<evidence type="ECO:0000256" key="1">
    <source>
        <dbReference type="ARBA" id="ARBA00023125"/>
    </source>
</evidence>
<gene>
    <name evidence="4" type="ORF">C2L71_01065</name>
</gene>
<dbReference type="Proteomes" id="UP000236197">
    <property type="component" value="Unassembled WGS sequence"/>
</dbReference>
<name>A0A2K2UE48_9ACTN</name>
<evidence type="ECO:0000313" key="5">
    <source>
        <dbReference type="Proteomes" id="UP000236197"/>
    </source>
</evidence>
<dbReference type="AlphaFoldDB" id="A0A2K2UE48"/>
<dbReference type="Gene3D" id="1.10.357.10">
    <property type="entry name" value="Tetracycline Repressor, domain 2"/>
    <property type="match status" value="1"/>
</dbReference>
<comment type="caution">
    <text evidence="4">The sequence shown here is derived from an EMBL/GenBank/DDBJ whole genome shotgun (WGS) entry which is preliminary data.</text>
</comment>
<proteinExistence type="predicted"/>
<evidence type="ECO:0000313" key="4">
    <source>
        <dbReference type="EMBL" id="PNV68606.1"/>
    </source>
</evidence>
<organism evidence="4 5">
    <name type="scientific">Enteroscipio rubneri</name>
    <dbReference type="NCBI Taxonomy" id="2070686"/>
    <lineage>
        <taxon>Bacteria</taxon>
        <taxon>Bacillati</taxon>
        <taxon>Actinomycetota</taxon>
        <taxon>Coriobacteriia</taxon>
        <taxon>Eggerthellales</taxon>
        <taxon>Eggerthellaceae</taxon>
        <taxon>Enteroscipio</taxon>
    </lineage>
</organism>
<feature type="domain" description="HTH tetR-type" evidence="3">
    <location>
        <begin position="5"/>
        <end position="66"/>
    </location>
</feature>
<sequence length="175" mass="20889">MSVKGTRRQEFADTFMHLVTETPCNHRVSVVDITNAIGCERKTFYYYFENVDNLVIWIFRSAFKKIIETQFAEYPQVKPHPELQDPYDDWPFYVRIETEDRFLAQGPYFKAITYHWVDNRVYYANMFRTDANSYNNLFEYLVNLYVPTIKDDILFMLGNRPTPPRTSSISLRSTM</sequence>